<comment type="subunit">
    <text evidence="7">Monomer.</text>
</comment>
<keyword evidence="2 7" id="KW-0820">tRNA-binding</keyword>
<comment type="function">
    <text evidence="7">Hydrolyzes ribosome-free peptidyl-tRNAs (with 1 or more amino acids incorporated), which drop off the ribosome during protein synthesis, or as a result of ribosome stalling.</text>
</comment>
<gene>
    <name evidence="7" type="primary">pth</name>
    <name evidence="10" type="ORF">AVDCRST_MAG88-1066</name>
</gene>
<evidence type="ECO:0000256" key="7">
    <source>
        <dbReference type="HAMAP-Rule" id="MF_00083"/>
    </source>
</evidence>
<evidence type="ECO:0000256" key="5">
    <source>
        <dbReference type="ARBA" id="ARBA00038063"/>
    </source>
</evidence>
<accession>A0A6J4USJ2</accession>
<comment type="catalytic activity">
    <reaction evidence="7 8">
        <text>an N-acyl-L-alpha-aminoacyl-tRNA + H2O = an N-acyl-L-amino acid + a tRNA + H(+)</text>
        <dbReference type="Rhea" id="RHEA:54448"/>
        <dbReference type="Rhea" id="RHEA-COMP:10123"/>
        <dbReference type="Rhea" id="RHEA-COMP:13883"/>
        <dbReference type="ChEBI" id="CHEBI:15377"/>
        <dbReference type="ChEBI" id="CHEBI:15378"/>
        <dbReference type="ChEBI" id="CHEBI:59874"/>
        <dbReference type="ChEBI" id="CHEBI:78442"/>
        <dbReference type="ChEBI" id="CHEBI:138191"/>
        <dbReference type="EC" id="3.1.1.29"/>
    </reaction>
</comment>
<name>A0A6J4USJ2_9BACT</name>
<dbReference type="GO" id="GO:0004045">
    <property type="term" value="F:peptidyl-tRNA hydrolase activity"/>
    <property type="evidence" value="ECO:0007669"/>
    <property type="project" value="UniProtKB-UniRule"/>
</dbReference>
<feature type="active site" description="Proton acceptor" evidence="7">
    <location>
        <position position="20"/>
    </location>
</feature>
<evidence type="ECO:0000256" key="2">
    <source>
        <dbReference type="ARBA" id="ARBA00022555"/>
    </source>
</evidence>
<feature type="binding site" evidence="7">
    <location>
        <position position="15"/>
    </location>
    <ligand>
        <name>tRNA</name>
        <dbReference type="ChEBI" id="CHEBI:17843"/>
    </ligand>
</feature>
<evidence type="ECO:0000256" key="8">
    <source>
        <dbReference type="RuleBase" id="RU000673"/>
    </source>
</evidence>
<comment type="caution">
    <text evidence="7">Lacks conserved residue(s) required for the propagation of feature annotation.</text>
</comment>
<feature type="binding site" evidence="7">
    <location>
        <position position="65"/>
    </location>
    <ligand>
        <name>tRNA</name>
        <dbReference type="ChEBI" id="CHEBI:17843"/>
    </ligand>
</feature>
<dbReference type="GO" id="GO:0072344">
    <property type="term" value="P:rescue of stalled ribosome"/>
    <property type="evidence" value="ECO:0007669"/>
    <property type="project" value="UniProtKB-UniRule"/>
</dbReference>
<evidence type="ECO:0000313" key="10">
    <source>
        <dbReference type="EMBL" id="CAA9555345.1"/>
    </source>
</evidence>
<dbReference type="CDD" id="cd00462">
    <property type="entry name" value="PTH"/>
    <property type="match status" value="1"/>
</dbReference>
<dbReference type="EMBL" id="CADCWM010000369">
    <property type="protein sequence ID" value="CAA9555345.1"/>
    <property type="molecule type" value="Genomic_DNA"/>
</dbReference>
<dbReference type="InterPro" id="IPR001328">
    <property type="entry name" value="Pept_tRNA_hydro"/>
</dbReference>
<organism evidence="10">
    <name type="scientific">uncultured Thermomicrobiales bacterium</name>
    <dbReference type="NCBI Taxonomy" id="1645740"/>
    <lineage>
        <taxon>Bacteria</taxon>
        <taxon>Pseudomonadati</taxon>
        <taxon>Thermomicrobiota</taxon>
        <taxon>Thermomicrobia</taxon>
        <taxon>Thermomicrobiales</taxon>
        <taxon>environmental samples</taxon>
    </lineage>
</organism>
<dbReference type="PROSITE" id="PS01195">
    <property type="entry name" value="PEPT_TRNA_HYDROL_1"/>
    <property type="match status" value="1"/>
</dbReference>
<evidence type="ECO:0000256" key="6">
    <source>
        <dbReference type="ARBA" id="ARBA00050038"/>
    </source>
</evidence>
<dbReference type="GO" id="GO:0005737">
    <property type="term" value="C:cytoplasm"/>
    <property type="evidence" value="ECO:0007669"/>
    <property type="project" value="UniProtKB-SubCell"/>
</dbReference>
<comment type="function">
    <text evidence="7">Catalyzes the release of premature peptidyl moieties from peptidyl-tRNA molecules trapped in stalled 50S ribosomal subunits, and thus maintains levels of free tRNAs and 50S ribosomes.</text>
</comment>
<protein>
    <recommendedName>
        <fullName evidence="6 7">Peptidyl-tRNA hydrolase</fullName>
        <shortName evidence="7">Pth</shortName>
        <ecNumber evidence="1 7">3.1.1.29</ecNumber>
    </recommendedName>
</protein>
<dbReference type="EC" id="3.1.1.29" evidence="1 7"/>
<keyword evidence="4 7" id="KW-0694">RNA-binding</keyword>
<dbReference type="PANTHER" id="PTHR17224:SF1">
    <property type="entry name" value="PEPTIDYL-TRNA HYDROLASE"/>
    <property type="match status" value="1"/>
</dbReference>
<evidence type="ECO:0000256" key="9">
    <source>
        <dbReference type="RuleBase" id="RU004320"/>
    </source>
</evidence>
<dbReference type="FunFam" id="3.40.50.1470:FF:000001">
    <property type="entry name" value="Peptidyl-tRNA hydrolase"/>
    <property type="match status" value="1"/>
</dbReference>
<evidence type="ECO:0000256" key="4">
    <source>
        <dbReference type="ARBA" id="ARBA00022884"/>
    </source>
</evidence>
<dbReference type="SUPFAM" id="SSF53178">
    <property type="entry name" value="Peptidyl-tRNA hydrolase-like"/>
    <property type="match status" value="1"/>
</dbReference>
<dbReference type="GO" id="GO:0000049">
    <property type="term" value="F:tRNA binding"/>
    <property type="evidence" value="ECO:0007669"/>
    <property type="project" value="UniProtKB-UniRule"/>
</dbReference>
<dbReference type="GO" id="GO:0006515">
    <property type="term" value="P:protein quality control for misfolded or incompletely synthesized proteins"/>
    <property type="evidence" value="ECO:0007669"/>
    <property type="project" value="UniProtKB-UniRule"/>
</dbReference>
<evidence type="ECO:0000256" key="3">
    <source>
        <dbReference type="ARBA" id="ARBA00022801"/>
    </source>
</evidence>
<sequence>MPALIVGLGNPGKEYAGTRHNIGFMVVDELARRGGLRWDKPRLKAEQTKGSLAGRDVVLAKPQTYMNSSGVSVVQLVKWYKVPLDQLLVISDDLDLPFGTLRLRGEGSAGGQKGVASIIQQLRTDAFPRLRLGIGRPRWGDPADYVLTRFGKDQADELADTIARAADAAEVWLAEGLIPAMNRFNGAKSKV</sequence>
<keyword evidence="3 7" id="KW-0378">Hydrolase</keyword>
<feature type="site" description="Stabilizes the basic form of H active site to accept a proton" evidence="7">
    <location>
        <position position="92"/>
    </location>
</feature>
<dbReference type="AlphaFoldDB" id="A0A6J4USJ2"/>
<feature type="site" description="Discriminates between blocked and unblocked aminoacyl-tRNA" evidence="7">
    <location>
        <position position="10"/>
    </location>
</feature>
<dbReference type="Gene3D" id="3.40.50.1470">
    <property type="entry name" value="Peptidyl-tRNA hydrolase"/>
    <property type="match status" value="1"/>
</dbReference>
<dbReference type="InterPro" id="IPR018171">
    <property type="entry name" value="Pept_tRNA_hydro_CS"/>
</dbReference>
<dbReference type="HAMAP" id="MF_00083">
    <property type="entry name" value="Pept_tRNA_hydro_bact"/>
    <property type="match status" value="1"/>
</dbReference>
<dbReference type="NCBIfam" id="TIGR00447">
    <property type="entry name" value="pth"/>
    <property type="match status" value="1"/>
</dbReference>
<dbReference type="Pfam" id="PF01195">
    <property type="entry name" value="Pept_tRNA_hydro"/>
    <property type="match status" value="1"/>
</dbReference>
<evidence type="ECO:0000256" key="1">
    <source>
        <dbReference type="ARBA" id="ARBA00013260"/>
    </source>
</evidence>
<dbReference type="PANTHER" id="PTHR17224">
    <property type="entry name" value="PEPTIDYL-TRNA HYDROLASE"/>
    <property type="match status" value="1"/>
</dbReference>
<comment type="similarity">
    <text evidence="5 7 9">Belongs to the PTH family.</text>
</comment>
<dbReference type="InterPro" id="IPR036416">
    <property type="entry name" value="Pept_tRNA_hydro_sf"/>
</dbReference>
<comment type="subcellular location">
    <subcellularLocation>
        <location evidence="7">Cytoplasm</location>
    </subcellularLocation>
</comment>
<feature type="binding site" evidence="7">
    <location>
        <position position="67"/>
    </location>
    <ligand>
        <name>tRNA</name>
        <dbReference type="ChEBI" id="CHEBI:17843"/>
    </ligand>
</feature>
<proteinExistence type="inferred from homology"/>
<reference evidence="10" key="1">
    <citation type="submission" date="2020-02" db="EMBL/GenBank/DDBJ databases">
        <authorList>
            <person name="Meier V. D."/>
        </authorList>
    </citation>
    <scope>NUCLEOTIDE SEQUENCE</scope>
    <source>
        <strain evidence="10">AVDCRST_MAG88</strain>
    </source>
</reference>
<keyword evidence="7" id="KW-0963">Cytoplasm</keyword>